<gene>
    <name evidence="1" type="ORF">RHMOL_Rhmol10G0098100</name>
</gene>
<dbReference type="Proteomes" id="UP001062846">
    <property type="component" value="Chromosome 10"/>
</dbReference>
<keyword evidence="2" id="KW-1185">Reference proteome</keyword>
<sequence length="67" mass="7429">MMRRPFSRRKQNTIAPTGHSTTAATAKAKNPSVGPKTLHRHRLPVDPHSIHIGIPIQAMEISNLIQN</sequence>
<protein>
    <submittedName>
        <fullName evidence="1">Uncharacterized protein</fullName>
    </submittedName>
</protein>
<organism evidence="1 2">
    <name type="scientific">Rhododendron molle</name>
    <name type="common">Chinese azalea</name>
    <name type="synonym">Azalea mollis</name>
    <dbReference type="NCBI Taxonomy" id="49168"/>
    <lineage>
        <taxon>Eukaryota</taxon>
        <taxon>Viridiplantae</taxon>
        <taxon>Streptophyta</taxon>
        <taxon>Embryophyta</taxon>
        <taxon>Tracheophyta</taxon>
        <taxon>Spermatophyta</taxon>
        <taxon>Magnoliopsida</taxon>
        <taxon>eudicotyledons</taxon>
        <taxon>Gunneridae</taxon>
        <taxon>Pentapetalae</taxon>
        <taxon>asterids</taxon>
        <taxon>Ericales</taxon>
        <taxon>Ericaceae</taxon>
        <taxon>Ericoideae</taxon>
        <taxon>Rhodoreae</taxon>
        <taxon>Rhododendron</taxon>
    </lineage>
</organism>
<dbReference type="EMBL" id="CM046397">
    <property type="protein sequence ID" value="KAI8534538.1"/>
    <property type="molecule type" value="Genomic_DNA"/>
</dbReference>
<accession>A0ACC0M2F1</accession>
<evidence type="ECO:0000313" key="1">
    <source>
        <dbReference type="EMBL" id="KAI8534538.1"/>
    </source>
</evidence>
<name>A0ACC0M2F1_RHOML</name>
<proteinExistence type="predicted"/>
<reference evidence="1" key="1">
    <citation type="submission" date="2022-02" db="EMBL/GenBank/DDBJ databases">
        <title>Plant Genome Project.</title>
        <authorList>
            <person name="Zhang R.-G."/>
        </authorList>
    </citation>
    <scope>NUCLEOTIDE SEQUENCE</scope>
    <source>
        <strain evidence="1">AT1</strain>
    </source>
</reference>
<evidence type="ECO:0000313" key="2">
    <source>
        <dbReference type="Proteomes" id="UP001062846"/>
    </source>
</evidence>
<comment type="caution">
    <text evidence="1">The sequence shown here is derived from an EMBL/GenBank/DDBJ whole genome shotgun (WGS) entry which is preliminary data.</text>
</comment>